<evidence type="ECO:0000313" key="2">
    <source>
        <dbReference type="Proteomes" id="UP000654123"/>
    </source>
</evidence>
<gene>
    <name evidence="1" type="ORF">GCM10010249_28550</name>
</gene>
<comment type="caution">
    <text evidence="1">The sequence shown here is derived from an EMBL/GenBank/DDBJ whole genome shotgun (WGS) entry which is preliminary data.</text>
</comment>
<dbReference type="EMBL" id="BMSV01000005">
    <property type="protein sequence ID" value="GGQ08429.1"/>
    <property type="molecule type" value="Genomic_DNA"/>
</dbReference>
<accession>A0A918B258</accession>
<dbReference type="RefSeq" id="WP_189533635.1">
    <property type="nucleotide sequence ID" value="NZ_BMSV01000005.1"/>
</dbReference>
<sequence length="75" mass="8035">MEPADSGETMDVSGTWYVARLLDILSFEAAAYGRACPVVISLRDGDGKTTFRKVANASFIEADGLPSPCIQISDH</sequence>
<reference evidence="1" key="2">
    <citation type="submission" date="2020-09" db="EMBL/GenBank/DDBJ databases">
        <authorList>
            <person name="Sun Q."/>
            <person name="Ohkuma M."/>
        </authorList>
    </citation>
    <scope>NUCLEOTIDE SEQUENCE</scope>
    <source>
        <strain evidence="1">JCM 4335</strain>
    </source>
</reference>
<evidence type="ECO:0000313" key="1">
    <source>
        <dbReference type="EMBL" id="GGQ08429.1"/>
    </source>
</evidence>
<name>A0A918B258_9ACTN</name>
<reference evidence="1" key="1">
    <citation type="journal article" date="2014" name="Int. J. Syst. Evol. Microbiol.">
        <title>Complete genome sequence of Corynebacterium casei LMG S-19264T (=DSM 44701T), isolated from a smear-ripened cheese.</title>
        <authorList>
            <consortium name="US DOE Joint Genome Institute (JGI-PGF)"/>
            <person name="Walter F."/>
            <person name="Albersmeier A."/>
            <person name="Kalinowski J."/>
            <person name="Ruckert C."/>
        </authorList>
    </citation>
    <scope>NUCLEOTIDE SEQUENCE</scope>
    <source>
        <strain evidence="1">JCM 4335</strain>
    </source>
</reference>
<dbReference type="Proteomes" id="UP000654123">
    <property type="component" value="Unassembled WGS sequence"/>
</dbReference>
<keyword evidence="2" id="KW-1185">Reference proteome</keyword>
<protein>
    <submittedName>
        <fullName evidence="1">Uncharacterized protein</fullName>
    </submittedName>
</protein>
<dbReference type="AlphaFoldDB" id="A0A918B258"/>
<proteinExistence type="predicted"/>
<organism evidence="1 2">
    <name type="scientific">Streptomyces roseolilacinus</name>
    <dbReference type="NCBI Taxonomy" id="66904"/>
    <lineage>
        <taxon>Bacteria</taxon>
        <taxon>Bacillati</taxon>
        <taxon>Actinomycetota</taxon>
        <taxon>Actinomycetes</taxon>
        <taxon>Kitasatosporales</taxon>
        <taxon>Streptomycetaceae</taxon>
        <taxon>Streptomyces</taxon>
    </lineage>
</organism>